<dbReference type="Pfam" id="PF23076">
    <property type="entry name" value="PH_FT_C"/>
    <property type="match status" value="1"/>
</dbReference>
<feature type="compositionally biased region" description="Basic and acidic residues" evidence="1">
    <location>
        <begin position="175"/>
        <end position="186"/>
    </location>
</feature>
<dbReference type="AlphaFoldDB" id="A0A6A6Z2K7"/>
<proteinExistence type="predicted"/>
<reference evidence="4 6" key="1">
    <citation type="journal article" date="2020" name="Stud. Mycol.">
        <title>101 Dothideomycetes genomes: a test case for predicting lifestyles and emergence of pathogens.</title>
        <authorList>
            <person name="Haridas S."/>
            <person name="Albert R."/>
            <person name="Binder M."/>
            <person name="Bloem J."/>
            <person name="Labutti K."/>
            <person name="Salamov A."/>
            <person name="Andreopoulos B."/>
            <person name="Baker S."/>
            <person name="Barry K."/>
            <person name="Bills G."/>
            <person name="Bluhm B."/>
            <person name="Cannon C."/>
            <person name="Castanera R."/>
            <person name="Culley D."/>
            <person name="Daum C."/>
            <person name="Ezra D."/>
            <person name="Gonzalez J."/>
            <person name="Henrissat B."/>
            <person name="Kuo A."/>
            <person name="Liang C."/>
            <person name="Lipzen A."/>
            <person name="Lutzoni F."/>
            <person name="Magnuson J."/>
            <person name="Mondo S."/>
            <person name="Nolan M."/>
            <person name="Ohm R."/>
            <person name="Pangilinan J."/>
            <person name="Park H.-J."/>
            <person name="Ramirez L."/>
            <person name="Alfaro M."/>
            <person name="Sun H."/>
            <person name="Tritt A."/>
            <person name="Yoshinaga Y."/>
            <person name="Zwiers L.-H."/>
            <person name="Turgeon B."/>
            <person name="Goodwin S."/>
            <person name="Spatafora J."/>
            <person name="Crous P."/>
            <person name="Grigoriev I."/>
        </authorList>
    </citation>
    <scope>NUCLEOTIDE SEQUENCE</scope>
    <source>
        <strain evidence="4 6">CBS 304.34</strain>
    </source>
</reference>
<keyword evidence="5" id="KW-1185">Reference proteome</keyword>
<feature type="region of interest" description="Disordered" evidence="1">
    <location>
        <begin position="175"/>
        <end position="221"/>
    </location>
</feature>
<sequence length="554" mass="63401">MDWRLLDYAKDAEDVAAGLQVFLDEIPHYGKDITGNIAELFAISAALRHLDESLDLSRYGKYVGSIVAELNLVIPSLRYTLDDIRNMFGKSKRDSRQHPGAFPGTPQYAMIWEDLNVDLKEQGIALPARLEMYRVFLQGLFDILRGDPIDPDIERIQARLSRLLVRQEPVDSYFDRLSVDPRDSRPHMPRTQSTSRPRTPSTTRPQMGRFSTYPAPAPYPSHPQSPIYGERVPHSPIYGERIPHSPIYGERMPYIPPPVPELPHSPTYSNASSMTFSTDSSSGSAHWASKIFDGQHSSTPFRILGQSTKCLGRDEPGAIRRLLEDGFIKVLELPFEATDVWVRLYWRSSDERARILFLTLDQAHKKVSYCIPLTALKLLRTESCLQLCRVNRADGKLDLWANLRFTLYERMVLFYCTAIAMKRQDRVQTPQGLEDFFQPGEKIEFSGEIQDDNYLHAFRVLRDRDSGCVRFETTARRGAMKTIPIWTAFVTQYIGSKSWMRRVGSSTVQLRELHPYVFCDGYKPPRGASGRFELTFTNSEGMSPCIPLIRLSWY</sequence>
<reference evidence="6" key="3">
    <citation type="submission" date="2025-04" db="UniProtKB">
        <authorList>
            <consortium name="RefSeq"/>
        </authorList>
    </citation>
    <scope>IDENTIFICATION</scope>
    <source>
        <strain evidence="6">CBS 304.34</strain>
    </source>
</reference>
<feature type="compositionally biased region" description="Low complexity" evidence="1">
    <location>
        <begin position="189"/>
        <end position="206"/>
    </location>
</feature>
<evidence type="ECO:0000313" key="4">
    <source>
        <dbReference type="EMBL" id="KAF2814959.1"/>
    </source>
</evidence>
<dbReference type="Pfam" id="PF23074">
    <property type="entry name" value="PH_FT_N"/>
    <property type="match status" value="1"/>
</dbReference>
<dbReference type="InterPro" id="IPR057082">
    <property type="entry name" value="PH_C"/>
</dbReference>
<dbReference type="OrthoDB" id="5345571at2759"/>
<protein>
    <submittedName>
        <fullName evidence="4 6">Uncharacterized protein</fullName>
    </submittedName>
</protein>
<evidence type="ECO:0000313" key="6">
    <source>
        <dbReference type="RefSeq" id="XP_033581923.1"/>
    </source>
</evidence>
<reference evidence="6" key="2">
    <citation type="submission" date="2020-04" db="EMBL/GenBank/DDBJ databases">
        <authorList>
            <consortium name="NCBI Genome Project"/>
        </authorList>
    </citation>
    <scope>NUCLEOTIDE SEQUENCE</scope>
    <source>
        <strain evidence="6">CBS 304.34</strain>
    </source>
</reference>
<evidence type="ECO:0000259" key="2">
    <source>
        <dbReference type="Pfam" id="PF23074"/>
    </source>
</evidence>
<evidence type="ECO:0000256" key="1">
    <source>
        <dbReference type="SAM" id="MobiDB-lite"/>
    </source>
</evidence>
<dbReference type="EMBL" id="MU003694">
    <property type="protein sequence ID" value="KAF2814959.1"/>
    <property type="molecule type" value="Genomic_DNA"/>
</dbReference>
<dbReference type="RefSeq" id="XP_033581923.1">
    <property type="nucleotide sequence ID" value="XM_033713116.1"/>
</dbReference>
<name>A0A6A6Z2K7_9PEZI</name>
<gene>
    <name evidence="4 6" type="ORF">BDZ99DRAFT_188042</name>
</gene>
<feature type="domain" description="PH" evidence="2">
    <location>
        <begin position="319"/>
        <end position="436"/>
    </location>
</feature>
<organism evidence="4">
    <name type="scientific">Mytilinidion resinicola</name>
    <dbReference type="NCBI Taxonomy" id="574789"/>
    <lineage>
        <taxon>Eukaryota</taxon>
        <taxon>Fungi</taxon>
        <taxon>Dikarya</taxon>
        <taxon>Ascomycota</taxon>
        <taxon>Pezizomycotina</taxon>
        <taxon>Dothideomycetes</taxon>
        <taxon>Pleosporomycetidae</taxon>
        <taxon>Mytilinidiales</taxon>
        <taxon>Mytilinidiaceae</taxon>
        <taxon>Mytilinidion</taxon>
    </lineage>
</organism>
<accession>A0A6A6Z2K7</accession>
<evidence type="ECO:0000259" key="3">
    <source>
        <dbReference type="Pfam" id="PF23076"/>
    </source>
</evidence>
<feature type="domain" description="PH" evidence="3">
    <location>
        <begin position="444"/>
        <end position="540"/>
    </location>
</feature>
<dbReference type="InterPro" id="IPR057081">
    <property type="entry name" value="PH_N"/>
</dbReference>
<dbReference type="GeneID" id="54454009"/>
<dbReference type="Proteomes" id="UP000504636">
    <property type="component" value="Unplaced"/>
</dbReference>
<evidence type="ECO:0000313" key="5">
    <source>
        <dbReference type="Proteomes" id="UP000504636"/>
    </source>
</evidence>